<keyword evidence="6" id="KW-1185">Reference proteome</keyword>
<dbReference type="PROSITE" id="PS50005">
    <property type="entry name" value="TPR"/>
    <property type="match status" value="2"/>
</dbReference>
<dbReference type="Gene3D" id="1.25.40.10">
    <property type="entry name" value="Tetratricopeptide repeat domain"/>
    <property type="match status" value="1"/>
</dbReference>
<dbReference type="EMBL" id="BNCO01000004">
    <property type="protein sequence ID" value="GIL46789.1"/>
    <property type="molecule type" value="Genomic_DNA"/>
</dbReference>
<dbReference type="SUPFAM" id="SSF48452">
    <property type="entry name" value="TPR-like"/>
    <property type="match status" value="1"/>
</dbReference>
<dbReference type="PANTHER" id="PTHR44943:SF8">
    <property type="entry name" value="TPR REPEAT-CONTAINING PROTEIN MJ0263"/>
    <property type="match status" value="1"/>
</dbReference>
<comment type="caution">
    <text evidence="5">The sequence shown here is derived from an EMBL/GenBank/DDBJ whole genome shotgun (WGS) entry which is preliminary data.</text>
</comment>
<dbReference type="InterPro" id="IPR019734">
    <property type="entry name" value="TPR_rpt"/>
</dbReference>
<keyword evidence="2 3" id="KW-0802">TPR repeat</keyword>
<dbReference type="Pfam" id="PF13424">
    <property type="entry name" value="TPR_12"/>
    <property type="match status" value="1"/>
</dbReference>
<keyword evidence="4" id="KW-0812">Transmembrane</keyword>
<dbReference type="SMART" id="SM00028">
    <property type="entry name" value="TPR"/>
    <property type="match status" value="3"/>
</dbReference>
<keyword evidence="4" id="KW-0472">Membrane</keyword>
<evidence type="ECO:0000256" key="4">
    <source>
        <dbReference type="SAM" id="Phobius"/>
    </source>
</evidence>
<dbReference type="AlphaFoldDB" id="A0A8J4ET40"/>
<evidence type="ECO:0000313" key="6">
    <source>
        <dbReference type="Proteomes" id="UP000747399"/>
    </source>
</evidence>
<proteinExistence type="predicted"/>
<dbReference type="InterPro" id="IPR011990">
    <property type="entry name" value="TPR-like_helical_dom_sf"/>
</dbReference>
<accession>A0A8J4ET40</accession>
<evidence type="ECO:0000256" key="2">
    <source>
        <dbReference type="ARBA" id="ARBA00022803"/>
    </source>
</evidence>
<feature type="repeat" description="TPR" evidence="3">
    <location>
        <begin position="208"/>
        <end position="241"/>
    </location>
</feature>
<dbReference type="PANTHER" id="PTHR44943">
    <property type="entry name" value="CELLULOSE SYNTHASE OPERON PROTEIN C"/>
    <property type="match status" value="1"/>
</dbReference>
<evidence type="ECO:0000313" key="5">
    <source>
        <dbReference type="EMBL" id="GIL46789.1"/>
    </source>
</evidence>
<dbReference type="Proteomes" id="UP000747399">
    <property type="component" value="Unassembled WGS sequence"/>
</dbReference>
<keyword evidence="4" id="KW-1133">Transmembrane helix</keyword>
<keyword evidence="1" id="KW-0677">Repeat</keyword>
<organism evidence="5 6">
    <name type="scientific">Volvox africanus</name>
    <dbReference type="NCBI Taxonomy" id="51714"/>
    <lineage>
        <taxon>Eukaryota</taxon>
        <taxon>Viridiplantae</taxon>
        <taxon>Chlorophyta</taxon>
        <taxon>core chlorophytes</taxon>
        <taxon>Chlorophyceae</taxon>
        <taxon>CS clade</taxon>
        <taxon>Chlamydomonadales</taxon>
        <taxon>Volvocaceae</taxon>
        <taxon>Volvox</taxon>
    </lineage>
</organism>
<evidence type="ECO:0000256" key="3">
    <source>
        <dbReference type="PROSITE-ProRule" id="PRU00339"/>
    </source>
</evidence>
<evidence type="ECO:0000256" key="1">
    <source>
        <dbReference type="ARBA" id="ARBA00022737"/>
    </source>
</evidence>
<gene>
    <name evidence="5" type="ORF">Vafri_3678</name>
</gene>
<feature type="transmembrane region" description="Helical" evidence="4">
    <location>
        <begin position="91"/>
        <end position="109"/>
    </location>
</feature>
<dbReference type="InterPro" id="IPR051685">
    <property type="entry name" value="Ycf3/AcsC/BcsC/TPR_MFPF"/>
</dbReference>
<feature type="repeat" description="TPR" evidence="3">
    <location>
        <begin position="174"/>
        <end position="207"/>
    </location>
</feature>
<sequence length="260" mass="28798">MQGVLTPSSRLGPCLPTQRARSSINLPCAFKSGRHVAGRCSLLARPGRLVHAAAALEVQAPIVAADCTPAASTVPQELFSLAEGLETPIQLIYLLTLLGFLAVGAYLVVRQVLIRRELDEGAKGLGERIRTGEATCEDYYELGVILTRKKLYTQATKNLEKAKKVWDGEESELAQVHNALGFCYFNMEKSELAIQEYQRAVELQPGYVTAWNNLGDALEKKGKWRDALQAYQEALTYAPDNRIARQRSDYCKEKVTRLAL</sequence>
<dbReference type="PROSITE" id="PS50293">
    <property type="entry name" value="TPR_REGION"/>
    <property type="match status" value="1"/>
</dbReference>
<protein>
    <submittedName>
        <fullName evidence="5">Uncharacterized protein</fullName>
    </submittedName>
</protein>
<reference evidence="5" key="1">
    <citation type="journal article" date="2021" name="Proc. Natl. Acad. Sci. U.S.A.">
        <title>Three genomes in the algal genus Volvox reveal the fate of a haploid sex-determining region after a transition to homothallism.</title>
        <authorList>
            <person name="Yamamoto K."/>
            <person name="Hamaji T."/>
            <person name="Kawai-Toyooka H."/>
            <person name="Matsuzaki R."/>
            <person name="Takahashi F."/>
            <person name="Nishimura Y."/>
            <person name="Kawachi M."/>
            <person name="Noguchi H."/>
            <person name="Minakuchi Y."/>
            <person name="Umen J.G."/>
            <person name="Toyoda A."/>
            <person name="Nozaki H."/>
        </authorList>
    </citation>
    <scope>NUCLEOTIDE SEQUENCE</scope>
    <source>
        <strain evidence="5">NIES-3780</strain>
    </source>
</reference>
<name>A0A8J4ET40_9CHLO</name>